<organism evidence="2 3">
    <name type="scientific">Paramuricea clavata</name>
    <name type="common">Red gorgonian</name>
    <name type="synonym">Violescent sea-whip</name>
    <dbReference type="NCBI Taxonomy" id="317549"/>
    <lineage>
        <taxon>Eukaryota</taxon>
        <taxon>Metazoa</taxon>
        <taxon>Cnidaria</taxon>
        <taxon>Anthozoa</taxon>
        <taxon>Octocorallia</taxon>
        <taxon>Malacalcyonacea</taxon>
        <taxon>Plexauridae</taxon>
        <taxon>Paramuricea</taxon>
    </lineage>
</organism>
<proteinExistence type="predicted"/>
<dbReference type="AlphaFoldDB" id="A0A6S7JHP1"/>
<feature type="compositionally biased region" description="Polar residues" evidence="1">
    <location>
        <begin position="124"/>
        <end position="146"/>
    </location>
</feature>
<accession>A0A6S7JHP1</accession>
<evidence type="ECO:0000313" key="3">
    <source>
        <dbReference type="Proteomes" id="UP001152795"/>
    </source>
</evidence>
<name>A0A6S7JHP1_PARCT</name>
<keyword evidence="3" id="KW-1185">Reference proteome</keyword>
<feature type="compositionally biased region" description="Low complexity" evidence="1">
    <location>
        <begin position="175"/>
        <end position="196"/>
    </location>
</feature>
<dbReference type="Proteomes" id="UP001152795">
    <property type="component" value="Unassembled WGS sequence"/>
</dbReference>
<protein>
    <submittedName>
        <fullName evidence="2">Uncharacterized protein</fullName>
    </submittedName>
</protein>
<feature type="region of interest" description="Disordered" evidence="1">
    <location>
        <begin position="115"/>
        <end position="215"/>
    </location>
</feature>
<feature type="compositionally biased region" description="Polar residues" evidence="1">
    <location>
        <begin position="269"/>
        <end position="301"/>
    </location>
</feature>
<reference evidence="2" key="1">
    <citation type="submission" date="2020-04" db="EMBL/GenBank/DDBJ databases">
        <authorList>
            <person name="Alioto T."/>
            <person name="Alioto T."/>
            <person name="Gomez Garrido J."/>
        </authorList>
    </citation>
    <scope>NUCLEOTIDE SEQUENCE</scope>
    <source>
        <strain evidence="2">A484AB</strain>
    </source>
</reference>
<comment type="caution">
    <text evidence="2">The sequence shown here is derived from an EMBL/GenBank/DDBJ whole genome shotgun (WGS) entry which is preliminary data.</text>
</comment>
<evidence type="ECO:0000313" key="2">
    <source>
        <dbReference type="EMBL" id="CAB4031995.1"/>
    </source>
</evidence>
<dbReference type="EMBL" id="CACRXK020018034">
    <property type="protein sequence ID" value="CAB4031995.1"/>
    <property type="molecule type" value="Genomic_DNA"/>
</dbReference>
<evidence type="ECO:0000256" key="1">
    <source>
        <dbReference type="SAM" id="MobiDB-lite"/>
    </source>
</evidence>
<gene>
    <name evidence="2" type="ORF">PACLA_8A017192</name>
</gene>
<sequence length="523" mass="56992">MTGEGGHNRNWACGCKPGVLGPPVSPIPPMLRSTIEQLGYGPPLSWKLEQDSLLTKLALKWTMNTGQPSNTLAMFPPPLMTAIASLQSSPASWSLEQVNNHLLCCLTWTFTPPSPPSTATASTLNDSGYLSSPESPASPTRTNTPDLSPLRLDFPSPTVDSLKPSTNLNKQTQDASTATTAEMTATTSSQTSPPTAMEASAQTSTNPNKQTQDASTDPIAVTLDTSSASCQTSTPATLGIGVQTSTFTPNTYQDAATLTTGPVVVTSSSQTLQPVSKDSTTQTLTADPAPTTNSTSTQASYTFIPAYEPPATNNSTTTARKKKKKGKPAPVSSTDVATEYDPPTTQYRHCRLCHNPNFDDTRAIAHLLTCDDLPRHLLHYRTTFFQQQSQITGIPIESLQTQTALFLTTHRIDNPDPDDTHSTKDYLIGQLFLSALPEFQQVEHYHATLCKFTHHLVSATLKHVHLDPTADHQQLFYLHGVDPLHDDDEPDHPHHPFDLLDLYPDDESHYDDDDECYGYDDEF</sequence>
<feature type="region of interest" description="Disordered" evidence="1">
    <location>
        <begin position="269"/>
        <end position="340"/>
    </location>
</feature>
<feature type="compositionally biased region" description="Polar residues" evidence="1">
    <location>
        <begin position="163"/>
        <end position="174"/>
    </location>
</feature>
<feature type="compositionally biased region" description="Polar residues" evidence="1">
    <location>
        <begin position="200"/>
        <end position="215"/>
    </location>
</feature>